<comment type="caution">
    <text evidence="1">The sequence shown here is derived from an EMBL/GenBank/DDBJ whole genome shotgun (WGS) entry which is preliminary data.</text>
</comment>
<dbReference type="Proteomes" id="UP000053413">
    <property type="component" value="Unassembled WGS sequence"/>
</dbReference>
<protein>
    <submittedName>
        <fullName evidence="1">Uncharacterized protein</fullName>
    </submittedName>
</protein>
<feature type="non-terminal residue" evidence="1">
    <location>
        <position position="106"/>
    </location>
</feature>
<dbReference type="EMBL" id="LLZJ01000004">
    <property type="protein sequence ID" value="KUL67069.1"/>
    <property type="molecule type" value="Genomic_DNA"/>
</dbReference>
<sequence>MWATGVVRMLVGRGVDVRVVESVAADRAGMADELRVAVGDASVTGVVSLLAVGEGEGAGAGAVDGEAGLLRTAALVQALGDAGVGAAPLWVATRGAVSVGRSDGVV</sequence>
<name>A0A0X3XD69_STRVO</name>
<evidence type="ECO:0000313" key="1">
    <source>
        <dbReference type="EMBL" id="KUL67069.1"/>
    </source>
</evidence>
<dbReference type="Gene3D" id="3.40.50.11460">
    <property type="match status" value="1"/>
</dbReference>
<dbReference type="AlphaFoldDB" id="A0A0X3XD69"/>
<proteinExistence type="predicted"/>
<gene>
    <name evidence="1" type="ORF">ADL28_02970</name>
</gene>
<organism evidence="1 2">
    <name type="scientific">Streptomyces violaceusniger</name>
    <dbReference type="NCBI Taxonomy" id="68280"/>
    <lineage>
        <taxon>Bacteria</taxon>
        <taxon>Bacillati</taxon>
        <taxon>Actinomycetota</taxon>
        <taxon>Actinomycetes</taxon>
        <taxon>Kitasatosporales</taxon>
        <taxon>Streptomycetaceae</taxon>
        <taxon>Streptomyces</taxon>
        <taxon>Streptomyces violaceusniger group</taxon>
    </lineage>
</organism>
<dbReference type="InterPro" id="IPR036291">
    <property type="entry name" value="NAD(P)-bd_dom_sf"/>
</dbReference>
<dbReference type="SUPFAM" id="SSF51735">
    <property type="entry name" value="NAD(P)-binding Rossmann-fold domains"/>
    <property type="match status" value="1"/>
</dbReference>
<reference evidence="2" key="1">
    <citation type="submission" date="2015-10" db="EMBL/GenBank/DDBJ databases">
        <authorList>
            <person name="Ju K.-S."/>
            <person name="Doroghazi J.R."/>
            <person name="Metcalf W.W."/>
        </authorList>
    </citation>
    <scope>NUCLEOTIDE SEQUENCE [LARGE SCALE GENOMIC DNA]</scope>
    <source>
        <strain evidence="2">NRRL F-8817</strain>
    </source>
</reference>
<evidence type="ECO:0000313" key="2">
    <source>
        <dbReference type="Proteomes" id="UP000053413"/>
    </source>
</evidence>
<accession>A0A0X3XD69</accession>